<protein>
    <submittedName>
        <fullName evidence="1">Uncharacterized protein</fullName>
    </submittedName>
</protein>
<dbReference type="AlphaFoldDB" id="A0A8T0D0Y1"/>
<gene>
    <name evidence="1" type="ORF">P879_08395</name>
</gene>
<proteinExistence type="predicted"/>
<sequence length="184" mass="20963">MYKFFLISTWGPVEARGLLAPRTAVRTPTSEEPCPLRMMPSNTTEDPECFDLGLKISRATLNHAYGILSRTHLSTHRPKFSVAYTLVDPHTPLPTTDAVETPYTTEVVRSWHPHFEHRSTFPVNVNRLIKFRLVARHHSTDTGTVVGYCRLVLRRAAETHGFRLVNRPFELDFHPFPTDSAALQ</sequence>
<dbReference type="Proteomes" id="UP000699462">
    <property type="component" value="Unassembled WGS sequence"/>
</dbReference>
<reference evidence="1 2" key="1">
    <citation type="submission" date="2019-07" db="EMBL/GenBank/DDBJ databases">
        <title>Annotation for the trematode Paragonimus westermani.</title>
        <authorList>
            <person name="Choi Y.-J."/>
        </authorList>
    </citation>
    <scope>NUCLEOTIDE SEQUENCE [LARGE SCALE GENOMIC DNA]</scope>
    <source>
        <strain evidence="1">180907_Pwestermani</strain>
    </source>
</reference>
<evidence type="ECO:0000313" key="2">
    <source>
        <dbReference type="Proteomes" id="UP000699462"/>
    </source>
</evidence>
<dbReference type="OrthoDB" id="423283at2759"/>
<dbReference type="EMBL" id="JTDF01021978">
    <property type="protein sequence ID" value="KAF8561126.1"/>
    <property type="molecule type" value="Genomic_DNA"/>
</dbReference>
<keyword evidence="2" id="KW-1185">Reference proteome</keyword>
<comment type="caution">
    <text evidence="1">The sequence shown here is derived from an EMBL/GenBank/DDBJ whole genome shotgun (WGS) entry which is preliminary data.</text>
</comment>
<organism evidence="1 2">
    <name type="scientific">Paragonimus westermani</name>
    <dbReference type="NCBI Taxonomy" id="34504"/>
    <lineage>
        <taxon>Eukaryota</taxon>
        <taxon>Metazoa</taxon>
        <taxon>Spiralia</taxon>
        <taxon>Lophotrochozoa</taxon>
        <taxon>Platyhelminthes</taxon>
        <taxon>Trematoda</taxon>
        <taxon>Digenea</taxon>
        <taxon>Plagiorchiida</taxon>
        <taxon>Troglotremata</taxon>
        <taxon>Troglotrematidae</taxon>
        <taxon>Paragonimus</taxon>
    </lineage>
</organism>
<evidence type="ECO:0000313" key="1">
    <source>
        <dbReference type="EMBL" id="KAF8561126.1"/>
    </source>
</evidence>
<accession>A0A8T0D0Y1</accession>
<name>A0A8T0D0Y1_9TREM</name>